<dbReference type="OMA" id="KCNVWAG"/>
<proteinExistence type="predicted"/>
<gene>
    <name evidence="1" type="ORF">EAI_01861</name>
    <name evidence="2" type="ORF">EAI_13892</name>
</gene>
<organism evidence="3">
    <name type="scientific">Harpegnathos saltator</name>
    <name type="common">Jerdon's jumping ant</name>
    <dbReference type="NCBI Taxonomy" id="610380"/>
    <lineage>
        <taxon>Eukaryota</taxon>
        <taxon>Metazoa</taxon>
        <taxon>Ecdysozoa</taxon>
        <taxon>Arthropoda</taxon>
        <taxon>Hexapoda</taxon>
        <taxon>Insecta</taxon>
        <taxon>Pterygota</taxon>
        <taxon>Neoptera</taxon>
        <taxon>Endopterygota</taxon>
        <taxon>Hymenoptera</taxon>
        <taxon>Apocrita</taxon>
        <taxon>Aculeata</taxon>
        <taxon>Formicoidea</taxon>
        <taxon>Formicidae</taxon>
        <taxon>Ponerinae</taxon>
        <taxon>Ponerini</taxon>
        <taxon>Harpegnathos</taxon>
    </lineage>
</organism>
<evidence type="ECO:0000313" key="2">
    <source>
        <dbReference type="EMBL" id="EFN88064.1"/>
    </source>
</evidence>
<dbReference type="EMBL" id="GL447361">
    <property type="protein sequence ID" value="EFN86506.1"/>
    <property type="molecule type" value="Genomic_DNA"/>
</dbReference>
<accession>E2B8B7</accession>
<dbReference type="GO" id="GO:0003676">
    <property type="term" value="F:nucleic acid binding"/>
    <property type="evidence" value="ECO:0007669"/>
    <property type="project" value="InterPro"/>
</dbReference>
<dbReference type="AlphaFoldDB" id="E2B8B7"/>
<name>E2B8B7_HARSA</name>
<evidence type="ECO:0000313" key="3">
    <source>
        <dbReference type="Proteomes" id="UP000008237"/>
    </source>
</evidence>
<dbReference type="STRING" id="610380.E2B8B7"/>
<dbReference type="Gene3D" id="3.30.420.10">
    <property type="entry name" value="Ribonuclease H-like superfamily/Ribonuclease H"/>
    <property type="match status" value="1"/>
</dbReference>
<keyword evidence="3" id="KW-1185">Reference proteome</keyword>
<protein>
    <recommendedName>
        <fullName evidence="4">Transposable element Tc3 transposase</fullName>
    </recommendedName>
</protein>
<reference evidence="2 3" key="1">
    <citation type="journal article" date="2010" name="Science">
        <title>Genomic comparison of the ants Camponotus floridanus and Harpegnathos saltator.</title>
        <authorList>
            <person name="Bonasio R."/>
            <person name="Zhang G."/>
            <person name="Ye C."/>
            <person name="Mutti N.S."/>
            <person name="Fang X."/>
            <person name="Qin N."/>
            <person name="Donahue G."/>
            <person name="Yang P."/>
            <person name="Li Q."/>
            <person name="Li C."/>
            <person name="Zhang P."/>
            <person name="Huang Z."/>
            <person name="Berger S.L."/>
            <person name="Reinberg D."/>
            <person name="Wang J."/>
            <person name="Liebig J."/>
        </authorList>
    </citation>
    <scope>NUCLEOTIDE SEQUENCE [LARGE SCALE GENOMIC DNA]</scope>
    <source>
        <strain evidence="2 3">R22 G/1</strain>
    </source>
</reference>
<sequence>ICAGILGTHIIGPFFIDGTLTAEKYAAMLRNDIIPAIRNIFGLNFDTVWFQQDGAPPQFRLQVRQFLNNTFPE</sequence>
<evidence type="ECO:0008006" key="4">
    <source>
        <dbReference type="Google" id="ProtNLM"/>
    </source>
</evidence>
<dbReference type="Proteomes" id="UP000008237">
    <property type="component" value="Unassembled WGS sequence"/>
</dbReference>
<evidence type="ECO:0000313" key="1">
    <source>
        <dbReference type="EMBL" id="EFN86506.1"/>
    </source>
</evidence>
<feature type="non-terminal residue" evidence="2">
    <location>
        <position position="1"/>
    </location>
</feature>
<feature type="non-terminal residue" evidence="2">
    <location>
        <position position="73"/>
    </location>
</feature>
<dbReference type="InterPro" id="IPR036397">
    <property type="entry name" value="RNaseH_sf"/>
</dbReference>
<dbReference type="EMBL" id="GL446289">
    <property type="protein sequence ID" value="EFN88064.1"/>
    <property type="molecule type" value="Genomic_DNA"/>
</dbReference>
<dbReference type="PANTHER" id="PTHR47326:SF1">
    <property type="entry name" value="HTH PSQ-TYPE DOMAIN-CONTAINING PROTEIN"/>
    <property type="match status" value="1"/>
</dbReference>
<dbReference type="PANTHER" id="PTHR47326">
    <property type="entry name" value="TRANSPOSABLE ELEMENT TC3 TRANSPOSASE-LIKE PROTEIN"/>
    <property type="match status" value="1"/>
</dbReference>